<gene>
    <name evidence="2" type="ORF">PaelaDRAFT_3845</name>
</gene>
<reference evidence="2 3" key="1">
    <citation type="submission" date="2011-09" db="EMBL/GenBank/DDBJ databases">
        <title>The draft genome of Paenibacillus lactis 154.</title>
        <authorList>
            <consortium name="US DOE Joint Genome Institute (JGI-PGF)"/>
            <person name="Lucas S."/>
            <person name="Han J."/>
            <person name="Lapidus A."/>
            <person name="Cheng J.-F."/>
            <person name="Goodwin L."/>
            <person name="Pitluck S."/>
            <person name="Peters L."/>
            <person name="Land M.L."/>
            <person name="Hauser L."/>
            <person name="Siebers A."/>
            <person name="Thelen M."/>
            <person name="Hugenholtz P."/>
            <person name="Allgaier M."/>
            <person name="Woyke T.J."/>
        </authorList>
    </citation>
    <scope>NUCLEOTIDE SEQUENCE [LARGE SCALE GENOMIC DNA]</scope>
    <source>
        <strain evidence="2 3">154</strain>
    </source>
</reference>
<accession>G4HIN4</accession>
<name>G4HIN4_9BACL</name>
<dbReference type="AlphaFoldDB" id="G4HIN4"/>
<dbReference type="EMBL" id="AGIP01000009">
    <property type="protein sequence ID" value="EHB62602.1"/>
    <property type="molecule type" value="Genomic_DNA"/>
</dbReference>
<evidence type="ECO:0000256" key="1">
    <source>
        <dbReference type="SAM" id="MobiDB-lite"/>
    </source>
</evidence>
<organism evidence="2 3">
    <name type="scientific">Paenibacillus lactis 154</name>
    <dbReference type="NCBI Taxonomy" id="743719"/>
    <lineage>
        <taxon>Bacteria</taxon>
        <taxon>Bacillati</taxon>
        <taxon>Bacillota</taxon>
        <taxon>Bacilli</taxon>
        <taxon>Bacillales</taxon>
        <taxon>Paenibacillaceae</taxon>
        <taxon>Paenibacillus</taxon>
    </lineage>
</organism>
<sequence length="89" mass="9669">MAIKPGFIVLWGLKGSGSMSRCTWGCRPVPRLFARLLSALCLNVYCVKVAKGSQRATAVAAPRRRPSLRGHRRSSVVCKHPGKHKSSPA</sequence>
<proteinExistence type="predicted"/>
<dbReference type="Proteomes" id="UP000003891">
    <property type="component" value="Unassembled WGS sequence"/>
</dbReference>
<dbReference type="STRING" id="743719.PaelaDRAFT_3845"/>
<evidence type="ECO:0000313" key="3">
    <source>
        <dbReference type="Proteomes" id="UP000003891"/>
    </source>
</evidence>
<evidence type="ECO:0000313" key="2">
    <source>
        <dbReference type="EMBL" id="EHB62602.1"/>
    </source>
</evidence>
<protein>
    <submittedName>
        <fullName evidence="2">Uncharacterized protein</fullName>
    </submittedName>
</protein>
<feature type="compositionally biased region" description="Basic residues" evidence="1">
    <location>
        <begin position="62"/>
        <end position="89"/>
    </location>
</feature>
<feature type="region of interest" description="Disordered" evidence="1">
    <location>
        <begin position="58"/>
        <end position="89"/>
    </location>
</feature>